<dbReference type="InParanoid" id="A0A2T2ZUZ0"/>
<evidence type="ECO:0000313" key="2">
    <source>
        <dbReference type="Proteomes" id="UP000241462"/>
    </source>
</evidence>
<evidence type="ECO:0000313" key="1">
    <source>
        <dbReference type="EMBL" id="PSR77411.1"/>
    </source>
</evidence>
<accession>A0A2T2ZUZ0</accession>
<dbReference type="OrthoDB" id="3596146at2759"/>
<protein>
    <submittedName>
        <fullName evidence="1">Uncharacterized protein</fullName>
    </submittedName>
</protein>
<dbReference type="EMBL" id="KZ678655">
    <property type="protein sequence ID" value="PSR77411.1"/>
    <property type="molecule type" value="Genomic_DNA"/>
</dbReference>
<organism evidence="1 2">
    <name type="scientific">Coniella lustricola</name>
    <dbReference type="NCBI Taxonomy" id="2025994"/>
    <lineage>
        <taxon>Eukaryota</taxon>
        <taxon>Fungi</taxon>
        <taxon>Dikarya</taxon>
        <taxon>Ascomycota</taxon>
        <taxon>Pezizomycotina</taxon>
        <taxon>Sordariomycetes</taxon>
        <taxon>Sordariomycetidae</taxon>
        <taxon>Diaporthales</taxon>
        <taxon>Schizoparmaceae</taxon>
        <taxon>Coniella</taxon>
    </lineage>
</organism>
<dbReference type="Proteomes" id="UP000241462">
    <property type="component" value="Unassembled WGS sequence"/>
</dbReference>
<proteinExistence type="predicted"/>
<dbReference type="AlphaFoldDB" id="A0A2T2ZUZ0"/>
<dbReference type="STRING" id="2025994.A0A2T2ZUZ0"/>
<reference evidence="1 2" key="1">
    <citation type="journal article" date="2018" name="Mycol. Prog.">
        <title>Coniella lustricola, a new species from submerged detritus.</title>
        <authorList>
            <person name="Raudabaugh D.B."/>
            <person name="Iturriaga T."/>
            <person name="Carver A."/>
            <person name="Mondo S."/>
            <person name="Pangilinan J."/>
            <person name="Lipzen A."/>
            <person name="He G."/>
            <person name="Amirebrahimi M."/>
            <person name="Grigoriev I.V."/>
            <person name="Miller A.N."/>
        </authorList>
    </citation>
    <scope>NUCLEOTIDE SEQUENCE [LARGE SCALE GENOMIC DNA]</scope>
    <source>
        <strain evidence="1 2">B22-T-1</strain>
    </source>
</reference>
<keyword evidence="2" id="KW-1185">Reference proteome</keyword>
<gene>
    <name evidence="1" type="ORF">BD289DRAFT_377767</name>
</gene>
<name>A0A2T2ZUZ0_9PEZI</name>
<sequence>MAATTTGRRMLGEIEETRLDEVRLSQPKVLQACVSRATALAPTSINGALPASLVTKGKTYPIPALNDLVTRHHRATESAPLSLSGRQLPLIYILVAALVSAPQRKAVVVIDLDAKFDITRVLQSSAAEGTALRKNDRVTVDDLKHVHIYRASRRSPSQIRDVLKSAEHHMVYGKHASTAREWWGTIVVGGGNLAAFGSEQADVTTGWKGWLRVDRGEVSGFQLGTSVQEALVDRDQRQRAADAAGYKAMCVWGDFSFDR</sequence>